<dbReference type="SUPFAM" id="SSF82171">
    <property type="entry name" value="DPP6 N-terminal domain-like"/>
    <property type="match status" value="1"/>
</dbReference>
<dbReference type="OrthoDB" id="416344at2759"/>
<organism evidence="2 3">
    <name type="scientific">Stylophora pistillata</name>
    <name type="common">Smooth cauliflower coral</name>
    <dbReference type="NCBI Taxonomy" id="50429"/>
    <lineage>
        <taxon>Eukaryota</taxon>
        <taxon>Metazoa</taxon>
        <taxon>Cnidaria</taxon>
        <taxon>Anthozoa</taxon>
        <taxon>Hexacorallia</taxon>
        <taxon>Scleractinia</taxon>
        <taxon>Astrocoeniina</taxon>
        <taxon>Pocilloporidae</taxon>
        <taxon>Stylophora</taxon>
    </lineage>
</organism>
<evidence type="ECO:0000313" key="3">
    <source>
        <dbReference type="Proteomes" id="UP000225706"/>
    </source>
</evidence>
<dbReference type="Proteomes" id="UP000225706">
    <property type="component" value="Unassembled WGS sequence"/>
</dbReference>
<dbReference type="STRING" id="50429.A0A2B4SLC3"/>
<dbReference type="GO" id="GO:0006508">
    <property type="term" value="P:proteolysis"/>
    <property type="evidence" value="ECO:0007669"/>
    <property type="project" value="InterPro"/>
</dbReference>
<evidence type="ECO:0000313" key="2">
    <source>
        <dbReference type="EMBL" id="PFX29368.1"/>
    </source>
</evidence>
<dbReference type="PANTHER" id="PTHR43056:SF5">
    <property type="entry name" value="PEPTIDASE S9 PROLYL OLIGOPEPTIDASE CATALYTIC DOMAIN-CONTAINING PROTEIN"/>
    <property type="match status" value="1"/>
</dbReference>
<name>A0A2B4SLC3_STYPI</name>
<dbReference type="InterPro" id="IPR029058">
    <property type="entry name" value="AB_hydrolase_fold"/>
</dbReference>
<dbReference type="GO" id="GO:0008236">
    <property type="term" value="F:serine-type peptidase activity"/>
    <property type="evidence" value="ECO:0007669"/>
    <property type="project" value="InterPro"/>
</dbReference>
<protein>
    <submittedName>
        <fullName evidence="2">Dipeptidyl peptidase family member 6</fullName>
    </submittedName>
</protein>
<dbReference type="Gene3D" id="3.40.50.1820">
    <property type="entry name" value="alpha/beta hydrolase"/>
    <property type="match status" value="1"/>
</dbReference>
<accession>A0A2B4SLC3</accession>
<dbReference type="InterPro" id="IPR050585">
    <property type="entry name" value="Xaa-Pro_dipeptidyl-ppase/CocE"/>
</dbReference>
<proteinExistence type="predicted"/>
<dbReference type="EMBL" id="LSMT01000066">
    <property type="protein sequence ID" value="PFX29368.1"/>
    <property type="molecule type" value="Genomic_DNA"/>
</dbReference>
<evidence type="ECO:0000259" key="1">
    <source>
        <dbReference type="Pfam" id="PF00326"/>
    </source>
</evidence>
<dbReference type="PANTHER" id="PTHR43056">
    <property type="entry name" value="PEPTIDASE S9 PROLYL OLIGOPEPTIDASE"/>
    <property type="match status" value="1"/>
</dbReference>
<keyword evidence="3" id="KW-1185">Reference proteome</keyword>
<reference evidence="3" key="1">
    <citation type="journal article" date="2017" name="bioRxiv">
        <title>Comparative analysis of the genomes of Stylophora pistillata and Acropora digitifera provides evidence for extensive differences between species of corals.</title>
        <authorList>
            <person name="Voolstra C.R."/>
            <person name="Li Y."/>
            <person name="Liew Y.J."/>
            <person name="Baumgarten S."/>
            <person name="Zoccola D."/>
            <person name="Flot J.-F."/>
            <person name="Tambutte S."/>
            <person name="Allemand D."/>
            <person name="Aranda M."/>
        </authorList>
    </citation>
    <scope>NUCLEOTIDE SEQUENCE [LARGE SCALE GENOMIC DNA]</scope>
</reference>
<dbReference type="SUPFAM" id="SSF53474">
    <property type="entry name" value="alpha/beta-Hydrolases"/>
    <property type="match status" value="1"/>
</dbReference>
<gene>
    <name evidence="2" type="primary">dpf-6</name>
    <name evidence="2" type="ORF">AWC38_SpisGene5815</name>
</gene>
<dbReference type="Pfam" id="PF00326">
    <property type="entry name" value="Peptidase_S9"/>
    <property type="match status" value="1"/>
</dbReference>
<feature type="domain" description="Peptidase S9 prolyl oligopeptidase catalytic" evidence="1">
    <location>
        <begin position="407"/>
        <end position="612"/>
    </location>
</feature>
<comment type="caution">
    <text evidence="2">The sequence shown here is derived from an EMBL/GenBank/DDBJ whole genome shotgun (WGS) entry which is preliminary data.</text>
</comment>
<dbReference type="AlphaFoldDB" id="A0A2B4SLC3"/>
<sequence length="632" mass="70996">MEVRIDPFQEDKVFWSEMRPEEDGRYVICCWSGGLESITPDGFSSRTLVHEYGGGAFFVHKYRIYFSNFKDQRMYCQKIKKSGTEPVPITPKHKDWRYADGAMYKKNIIVCVREDHEVLTEGAKEAQNTVVSINRKKKEQFVLVSGANFYSTPRVSKNGTMAWVQWNHPNMPWDDTELWLAEITSDGDSLKEETKRKVAGGLGISVILPKWSPDDKLLYIHDKTNWWNLYQLDDDEDNETSLCPPSEEIGQPAWTFGESPYSCSPTSNGDILMIHGSELACLKPSGEKQVITIKEDDYKSFGKLEYSPDGKYAYMVAGGPQTFTKLIKLDLNSGKSSVIRESHSASVDRGYLSVPQEVSWDTRDGAKAYGYYYPPQNKDYQGPDDEKPPLLVKVHGGPTSACSPVLDLKKQYFTSRGFAVLDVNYRGSTGFGRKFRDALKTNWGLVDVQDCCDGALYLASEGKVDGKRLTIDGGSAGGFVALSALTFHKDFSAGTSNYGVSDISALAEDTHKFESHYTETLVGPYPEDKATYDERSPVFHASECKAALAMFQGSEDKIVPPEQSQKMYDAVKHNGFPVAYKVFEGEQHGFRKAENIKFSLDGEFYFYSKVFNFDAPGIDVDLDIENLPEEES</sequence>
<dbReference type="InterPro" id="IPR001375">
    <property type="entry name" value="Peptidase_S9_cat"/>
</dbReference>